<keyword evidence="6 11" id="KW-0274">FAD</keyword>
<evidence type="ECO:0000256" key="12">
    <source>
        <dbReference type="SAM" id="SignalP"/>
    </source>
</evidence>
<dbReference type="SUPFAM" id="SSF69000">
    <property type="entry name" value="FAD-dependent thiol oxidase"/>
    <property type="match status" value="1"/>
</dbReference>
<dbReference type="Gene3D" id="3.40.30.10">
    <property type="entry name" value="Glutaredoxin"/>
    <property type="match status" value="1"/>
</dbReference>
<proteinExistence type="predicted"/>
<comment type="subcellular location">
    <subcellularLocation>
        <location evidence="2">Secreted</location>
    </subcellularLocation>
</comment>
<keyword evidence="7 11" id="KW-0560">Oxidoreductase</keyword>
<dbReference type="AlphaFoldDB" id="A0A8X8Z4B6"/>
<protein>
    <recommendedName>
        <fullName evidence="11">Sulfhydryl oxidase</fullName>
        <ecNumber evidence="11">1.8.3.2</ecNumber>
    </recommendedName>
</protein>
<keyword evidence="3" id="KW-0964">Secreted</keyword>
<dbReference type="GO" id="GO:0006457">
    <property type="term" value="P:protein folding"/>
    <property type="evidence" value="ECO:0007669"/>
    <property type="project" value="TreeGrafter"/>
</dbReference>
<evidence type="ECO:0000256" key="3">
    <source>
        <dbReference type="ARBA" id="ARBA00022525"/>
    </source>
</evidence>
<feature type="transmembrane region" description="Helical" evidence="11">
    <location>
        <begin position="590"/>
        <end position="612"/>
    </location>
</feature>
<dbReference type="GO" id="GO:0005615">
    <property type="term" value="C:extracellular space"/>
    <property type="evidence" value="ECO:0007669"/>
    <property type="project" value="TreeGrafter"/>
</dbReference>
<comment type="caution">
    <text evidence="14">The sequence shown here is derived from an EMBL/GenBank/DDBJ whole genome shotgun (WGS) entry which is preliminary data.</text>
</comment>
<feature type="signal peptide" evidence="12">
    <location>
        <begin position="1"/>
        <end position="20"/>
    </location>
</feature>
<keyword evidence="5 12" id="KW-0732">Signal</keyword>
<dbReference type="GO" id="GO:0003756">
    <property type="term" value="F:protein disulfide isomerase activity"/>
    <property type="evidence" value="ECO:0007669"/>
    <property type="project" value="TreeGrafter"/>
</dbReference>
<dbReference type="Pfam" id="PF04777">
    <property type="entry name" value="Evr1_Alr"/>
    <property type="match status" value="1"/>
</dbReference>
<dbReference type="InterPro" id="IPR017905">
    <property type="entry name" value="ERV/ALR_sulphydryl_oxidase"/>
</dbReference>
<feature type="domain" description="ERV/ALR sulfhydryl oxidase" evidence="13">
    <location>
        <begin position="305"/>
        <end position="407"/>
    </location>
</feature>
<evidence type="ECO:0000256" key="10">
    <source>
        <dbReference type="ARBA" id="ARBA00023284"/>
    </source>
</evidence>
<evidence type="ECO:0000313" key="14">
    <source>
        <dbReference type="EMBL" id="KAG6391632.1"/>
    </source>
</evidence>
<keyword evidence="15" id="KW-1185">Reference proteome</keyword>
<keyword evidence="8" id="KW-1015">Disulfide bond</keyword>
<evidence type="ECO:0000256" key="7">
    <source>
        <dbReference type="ARBA" id="ARBA00023002"/>
    </source>
</evidence>
<gene>
    <name evidence="14" type="ORF">SASPL_149389</name>
</gene>
<comment type="caution">
    <text evidence="11">Lacks conserved residue(s) required for the propagation of feature annotation.</text>
</comment>
<dbReference type="PROSITE" id="PS51324">
    <property type="entry name" value="ERV_ALR"/>
    <property type="match status" value="1"/>
</dbReference>
<dbReference type="InterPro" id="IPR015257">
    <property type="entry name" value="Maf1"/>
</dbReference>
<evidence type="ECO:0000259" key="13">
    <source>
        <dbReference type="PROSITE" id="PS51324"/>
    </source>
</evidence>
<keyword evidence="4 11" id="KW-0285">Flavoprotein</keyword>
<dbReference type="EMBL" id="PNBA02000019">
    <property type="protein sequence ID" value="KAG6391632.1"/>
    <property type="molecule type" value="Genomic_DNA"/>
</dbReference>
<keyword evidence="9" id="KW-0325">Glycoprotein</keyword>
<dbReference type="GO" id="GO:0016971">
    <property type="term" value="F:flavin-dependent sulfhydryl oxidase activity"/>
    <property type="evidence" value="ECO:0007669"/>
    <property type="project" value="InterPro"/>
</dbReference>
<evidence type="ECO:0000256" key="6">
    <source>
        <dbReference type="ARBA" id="ARBA00022827"/>
    </source>
</evidence>
<evidence type="ECO:0000256" key="4">
    <source>
        <dbReference type="ARBA" id="ARBA00022630"/>
    </source>
</evidence>
<evidence type="ECO:0000256" key="5">
    <source>
        <dbReference type="ARBA" id="ARBA00022729"/>
    </source>
</evidence>
<dbReference type="GO" id="GO:0000139">
    <property type="term" value="C:Golgi membrane"/>
    <property type="evidence" value="ECO:0007669"/>
    <property type="project" value="TreeGrafter"/>
</dbReference>
<dbReference type="InterPro" id="IPR039798">
    <property type="entry name" value="Sulfhydryl_oxidase"/>
</dbReference>
<evidence type="ECO:0000256" key="11">
    <source>
        <dbReference type="RuleBase" id="RU371123"/>
    </source>
</evidence>
<sequence length="773" mass="86703">MSSVAIITLLIQTLFLYTDGALPAAAVSISAPFAAGSRSLLRSINGGKSEKPDYAVELNATNFDSVLSETPATHAIVEFFAHWKLGFAQLSVASAQLVEITRCCPSRNHIDDQSRLCPKVQINTNLCDKFSVGHYPTLLWGPPSKFVHGSFDPNQGKGGILSIDDGRTAERLLNWINKQLSSSYLLDDQKFENDQLLKNSSDIGQIAQAIYDIEEATSTAFDIILDHKMIKSETQLSLVKFLQLLVVHHPSRRCRKGTAEILVDFDNISVDKKETESGFGAGEPRHYDICGKGVPRGYWMFCRGSTNKTRGFSCGLWVLLHSLSVRADDGESELAFSTICDFVHNFFVCEECRQHFYSMCSSVSSPFKKSRDFALWLWSAHNKVNERLMKEEPSLGTNDPEFPKIIWPPRQLCPSCYASTTGKESNEIEWDHDKVYTFLKDYYGKELVTLYKEKELLAERRSAGLTAEDLTALTSVNALVVPLGAALAIAVASCAFGALACYWRQHQKSRKINDFLSHVTLGQRTIEGCLEAYSCKHTGTDKKLSLSLENEASAIYILDHLGKSLDTDSSSPDEYLLSSSRLANQSQKPVGLYIFYVTLYLTLDNVFVIAVYSTRRVMGNATVSFLCDVASRYIILLNGFGSVVRSAARVHEFFTEESWDSFKQIFNVYMLEASKEWSEEFEGDSLLATLHKALDEVLKVSECEIYSYNPDSDADPFLEKGAIWSYHFFFYNRKLKRVVSFRFSCLSSLVSEGFHLDEPSLVEDGEIFDDMDI</sequence>
<keyword evidence="10" id="KW-0676">Redox-active center</keyword>
<organism evidence="14">
    <name type="scientific">Salvia splendens</name>
    <name type="common">Scarlet sage</name>
    <dbReference type="NCBI Taxonomy" id="180675"/>
    <lineage>
        <taxon>Eukaryota</taxon>
        <taxon>Viridiplantae</taxon>
        <taxon>Streptophyta</taxon>
        <taxon>Embryophyta</taxon>
        <taxon>Tracheophyta</taxon>
        <taxon>Spermatophyta</taxon>
        <taxon>Magnoliopsida</taxon>
        <taxon>eudicotyledons</taxon>
        <taxon>Gunneridae</taxon>
        <taxon>Pentapetalae</taxon>
        <taxon>asterids</taxon>
        <taxon>lamiids</taxon>
        <taxon>Lamiales</taxon>
        <taxon>Lamiaceae</taxon>
        <taxon>Nepetoideae</taxon>
        <taxon>Mentheae</taxon>
        <taxon>Salviinae</taxon>
        <taxon>Salvia</taxon>
        <taxon>Salvia subgen. Calosphace</taxon>
        <taxon>core Calosphace</taxon>
    </lineage>
</organism>
<dbReference type="PANTHER" id="PTHR22897:SF8">
    <property type="entry name" value="SULFHYDRYL OXIDASE"/>
    <property type="match status" value="1"/>
</dbReference>
<keyword evidence="11" id="KW-0472">Membrane</keyword>
<dbReference type="FunFam" id="1.20.120.310:FF:000004">
    <property type="entry name" value="Sulfhydryl oxidase"/>
    <property type="match status" value="1"/>
</dbReference>
<comment type="catalytic activity">
    <reaction evidence="11">
        <text>2 R'C(R)SH + O2 = R'C(R)S-S(R)CR' + H2O2</text>
        <dbReference type="Rhea" id="RHEA:17357"/>
        <dbReference type="ChEBI" id="CHEBI:15379"/>
        <dbReference type="ChEBI" id="CHEBI:16240"/>
        <dbReference type="ChEBI" id="CHEBI:16520"/>
        <dbReference type="ChEBI" id="CHEBI:17412"/>
        <dbReference type="EC" id="1.8.3.2"/>
    </reaction>
</comment>
<dbReference type="InterPro" id="IPR036249">
    <property type="entry name" value="Thioredoxin-like_sf"/>
</dbReference>
<dbReference type="InterPro" id="IPR036774">
    <property type="entry name" value="ERV/ALR_sulphydryl_oxid_sf"/>
</dbReference>
<feature type="chain" id="PRO_5036453889" description="Sulfhydryl oxidase" evidence="12">
    <location>
        <begin position="21"/>
        <end position="773"/>
    </location>
</feature>
<dbReference type="Proteomes" id="UP000298416">
    <property type="component" value="Unassembled WGS sequence"/>
</dbReference>
<name>A0A8X8Z4B6_SALSN</name>
<dbReference type="InterPro" id="IPR038564">
    <property type="entry name" value="Maf1_sf"/>
</dbReference>
<evidence type="ECO:0000256" key="8">
    <source>
        <dbReference type="ARBA" id="ARBA00023157"/>
    </source>
</evidence>
<reference evidence="14" key="1">
    <citation type="submission" date="2018-01" db="EMBL/GenBank/DDBJ databases">
        <authorList>
            <person name="Mao J.F."/>
        </authorList>
    </citation>
    <scope>NUCLEOTIDE SEQUENCE</scope>
    <source>
        <strain evidence="14">Huo1</strain>
        <tissue evidence="14">Leaf</tissue>
    </source>
</reference>
<comment type="cofactor">
    <cofactor evidence="1 11">
        <name>FAD</name>
        <dbReference type="ChEBI" id="CHEBI:57692"/>
    </cofactor>
</comment>
<keyword evidence="11" id="KW-0812">Transmembrane</keyword>
<dbReference type="FunFam" id="3.40.30.10:FF:000244">
    <property type="entry name" value="Sulfhydryl oxidase"/>
    <property type="match status" value="1"/>
</dbReference>
<dbReference type="PANTHER" id="PTHR22897">
    <property type="entry name" value="QUIESCIN Q6-RELATED SULFHYDRYL OXIDASE"/>
    <property type="match status" value="1"/>
</dbReference>
<keyword evidence="11" id="KW-1133">Transmembrane helix</keyword>
<dbReference type="Gene3D" id="1.20.120.310">
    <property type="entry name" value="ERV/ALR sulfhydryl oxidase domain"/>
    <property type="match status" value="1"/>
</dbReference>
<accession>A0A8X8Z4B6</accession>
<evidence type="ECO:0000256" key="9">
    <source>
        <dbReference type="ARBA" id="ARBA00023180"/>
    </source>
</evidence>
<feature type="transmembrane region" description="Helical" evidence="11">
    <location>
        <begin position="479"/>
        <end position="503"/>
    </location>
</feature>
<dbReference type="SUPFAM" id="SSF52833">
    <property type="entry name" value="Thioredoxin-like"/>
    <property type="match status" value="1"/>
</dbReference>
<evidence type="ECO:0000256" key="2">
    <source>
        <dbReference type="ARBA" id="ARBA00004613"/>
    </source>
</evidence>
<dbReference type="EC" id="1.8.3.2" evidence="11"/>
<dbReference type="Gene3D" id="3.40.1000.50">
    <property type="entry name" value="Repressor of RNA polymerase III transcription Maf1"/>
    <property type="match status" value="1"/>
</dbReference>
<evidence type="ECO:0000256" key="1">
    <source>
        <dbReference type="ARBA" id="ARBA00001974"/>
    </source>
</evidence>
<dbReference type="GO" id="GO:0016480">
    <property type="term" value="P:negative regulation of transcription by RNA polymerase III"/>
    <property type="evidence" value="ECO:0007669"/>
    <property type="project" value="InterPro"/>
</dbReference>
<reference evidence="14" key="2">
    <citation type="submission" date="2020-08" db="EMBL/GenBank/DDBJ databases">
        <title>Plant Genome Project.</title>
        <authorList>
            <person name="Zhang R.-G."/>
        </authorList>
    </citation>
    <scope>NUCLEOTIDE SEQUENCE</scope>
    <source>
        <strain evidence="14">Huo1</strain>
        <tissue evidence="14">Leaf</tissue>
    </source>
</reference>
<dbReference type="Pfam" id="PF09174">
    <property type="entry name" value="Maf1"/>
    <property type="match status" value="1"/>
</dbReference>
<evidence type="ECO:0000313" key="15">
    <source>
        <dbReference type="Proteomes" id="UP000298416"/>
    </source>
</evidence>